<comment type="caution">
    <text evidence="2">The sequence shown here is derived from an EMBL/GenBank/DDBJ whole genome shotgun (WGS) entry which is preliminary data.</text>
</comment>
<keyword evidence="3" id="KW-1185">Reference proteome</keyword>
<dbReference type="Proteomes" id="UP000298324">
    <property type="component" value="Unassembled WGS sequence"/>
</dbReference>
<evidence type="ECO:0000313" key="2">
    <source>
        <dbReference type="EMBL" id="TEB08544.1"/>
    </source>
</evidence>
<dbReference type="InterPro" id="IPR017895">
    <property type="entry name" value="HTH_IS408/IS1162_type"/>
</dbReference>
<dbReference type="PROSITE" id="PS50532">
    <property type="entry name" value="HTH_IS408"/>
    <property type="match status" value="1"/>
</dbReference>
<proteinExistence type="predicted"/>
<accession>A0A4Y7RHT5</accession>
<protein>
    <recommendedName>
        <fullName evidence="1">HTH IS408-type domain-containing protein</fullName>
    </recommendedName>
</protein>
<feature type="domain" description="HTH IS408-type" evidence="1">
    <location>
        <begin position="1"/>
        <end position="66"/>
    </location>
</feature>
<dbReference type="EMBL" id="QFGA01000001">
    <property type="protein sequence ID" value="TEB08544.1"/>
    <property type="molecule type" value="Genomic_DNA"/>
</dbReference>
<evidence type="ECO:0000313" key="3">
    <source>
        <dbReference type="Proteomes" id="UP000298324"/>
    </source>
</evidence>
<dbReference type="AlphaFoldDB" id="A0A4Y7RHT5"/>
<sequence length="103" mass="11967">MRQIARSLNISHSTVKDHLARAELAKLSWPLPEDMNDDALEELLFPSRQSRITSHQPDFAYIHKELRKKGVTLELLWTEYKREYLMAINTVGSTIYIKNGAVR</sequence>
<reference evidence="2 3" key="1">
    <citation type="journal article" date="2018" name="Environ. Microbiol.">
        <title>Novel energy conservation strategies and behaviour of Pelotomaculum schinkii driving syntrophic propionate catabolism.</title>
        <authorList>
            <person name="Hidalgo-Ahumada C.A.P."/>
            <person name="Nobu M.K."/>
            <person name="Narihiro T."/>
            <person name="Tamaki H."/>
            <person name="Liu W.T."/>
            <person name="Kamagata Y."/>
            <person name="Stams A.J.M."/>
            <person name="Imachi H."/>
            <person name="Sousa D.Z."/>
        </authorList>
    </citation>
    <scope>NUCLEOTIDE SEQUENCE [LARGE SCALE GENOMIC DNA]</scope>
    <source>
        <strain evidence="2 3">HH</strain>
    </source>
</reference>
<evidence type="ECO:0000259" key="1">
    <source>
        <dbReference type="PROSITE" id="PS50532"/>
    </source>
</evidence>
<gene>
    <name evidence="2" type="ORF">Psch_02108</name>
</gene>
<organism evidence="2 3">
    <name type="scientific">Pelotomaculum schinkii</name>
    <dbReference type="NCBI Taxonomy" id="78350"/>
    <lineage>
        <taxon>Bacteria</taxon>
        <taxon>Bacillati</taxon>
        <taxon>Bacillota</taxon>
        <taxon>Clostridia</taxon>
        <taxon>Eubacteriales</taxon>
        <taxon>Desulfotomaculaceae</taxon>
        <taxon>Pelotomaculum</taxon>
    </lineage>
</organism>
<name>A0A4Y7RHT5_9FIRM</name>